<dbReference type="EMBL" id="KN831956">
    <property type="protein sequence ID" value="KIO08725.1"/>
    <property type="molecule type" value="Genomic_DNA"/>
</dbReference>
<proteinExistence type="predicted"/>
<accession>A0A0C3P644</accession>
<dbReference type="InParanoid" id="A0A0C3P644"/>
<reference evidence="1 2" key="1">
    <citation type="submission" date="2014-04" db="EMBL/GenBank/DDBJ databases">
        <authorList>
            <consortium name="DOE Joint Genome Institute"/>
            <person name="Kuo A."/>
            <person name="Kohler A."/>
            <person name="Costa M.D."/>
            <person name="Nagy L.G."/>
            <person name="Floudas D."/>
            <person name="Copeland A."/>
            <person name="Barry K.W."/>
            <person name="Cichocki N."/>
            <person name="Veneault-Fourrey C."/>
            <person name="LaButti K."/>
            <person name="Lindquist E.A."/>
            <person name="Lipzen A."/>
            <person name="Lundell T."/>
            <person name="Morin E."/>
            <person name="Murat C."/>
            <person name="Sun H."/>
            <person name="Tunlid A."/>
            <person name="Henrissat B."/>
            <person name="Grigoriev I.V."/>
            <person name="Hibbett D.S."/>
            <person name="Martin F."/>
            <person name="Nordberg H.P."/>
            <person name="Cantor M.N."/>
            <person name="Hua S.X."/>
        </authorList>
    </citation>
    <scope>NUCLEOTIDE SEQUENCE [LARGE SCALE GENOMIC DNA]</scope>
    <source>
        <strain evidence="1 2">Marx 270</strain>
    </source>
</reference>
<name>A0A0C3P644_PISTI</name>
<dbReference type="Proteomes" id="UP000054217">
    <property type="component" value="Unassembled WGS sequence"/>
</dbReference>
<keyword evidence="2" id="KW-1185">Reference proteome</keyword>
<dbReference type="HOGENOM" id="CLU_2134554_0_0_1"/>
<reference evidence="2" key="2">
    <citation type="submission" date="2015-01" db="EMBL/GenBank/DDBJ databases">
        <title>Evolutionary Origins and Diversification of the Mycorrhizal Mutualists.</title>
        <authorList>
            <consortium name="DOE Joint Genome Institute"/>
            <consortium name="Mycorrhizal Genomics Consortium"/>
            <person name="Kohler A."/>
            <person name="Kuo A."/>
            <person name="Nagy L.G."/>
            <person name="Floudas D."/>
            <person name="Copeland A."/>
            <person name="Barry K.W."/>
            <person name="Cichocki N."/>
            <person name="Veneault-Fourrey C."/>
            <person name="LaButti K."/>
            <person name="Lindquist E.A."/>
            <person name="Lipzen A."/>
            <person name="Lundell T."/>
            <person name="Morin E."/>
            <person name="Murat C."/>
            <person name="Riley R."/>
            <person name="Ohm R."/>
            <person name="Sun H."/>
            <person name="Tunlid A."/>
            <person name="Henrissat B."/>
            <person name="Grigoriev I.V."/>
            <person name="Hibbett D.S."/>
            <person name="Martin F."/>
        </authorList>
    </citation>
    <scope>NUCLEOTIDE SEQUENCE [LARGE SCALE GENOMIC DNA]</scope>
    <source>
        <strain evidence="2">Marx 270</strain>
    </source>
</reference>
<evidence type="ECO:0000313" key="1">
    <source>
        <dbReference type="EMBL" id="KIO08725.1"/>
    </source>
</evidence>
<protein>
    <submittedName>
        <fullName evidence="1">Uncharacterized protein</fullName>
    </submittedName>
</protein>
<evidence type="ECO:0000313" key="2">
    <source>
        <dbReference type="Proteomes" id="UP000054217"/>
    </source>
</evidence>
<sequence>MISQTPHLPLRFYSWPQQAQESQLIPLSWHPSSHCPSGQRTPHLECPTTTCYSSDIYLLFMAADGPSLIYWNGMVGFSGKNSCCMQSTTVAPLPCTILTWDNGNPQAEEGTPL</sequence>
<gene>
    <name evidence="1" type="ORF">M404DRAFT_133145</name>
</gene>
<organism evidence="1 2">
    <name type="scientific">Pisolithus tinctorius Marx 270</name>
    <dbReference type="NCBI Taxonomy" id="870435"/>
    <lineage>
        <taxon>Eukaryota</taxon>
        <taxon>Fungi</taxon>
        <taxon>Dikarya</taxon>
        <taxon>Basidiomycota</taxon>
        <taxon>Agaricomycotina</taxon>
        <taxon>Agaricomycetes</taxon>
        <taxon>Agaricomycetidae</taxon>
        <taxon>Boletales</taxon>
        <taxon>Sclerodermatineae</taxon>
        <taxon>Pisolithaceae</taxon>
        <taxon>Pisolithus</taxon>
    </lineage>
</organism>
<dbReference type="OrthoDB" id="3261594at2759"/>
<dbReference type="AlphaFoldDB" id="A0A0C3P644"/>